<dbReference type="STRING" id="4558.A0A194YSY3"/>
<organism evidence="2 3">
    <name type="scientific">Sorghum bicolor</name>
    <name type="common">Sorghum</name>
    <name type="synonym">Sorghum vulgare</name>
    <dbReference type="NCBI Taxonomy" id="4558"/>
    <lineage>
        <taxon>Eukaryota</taxon>
        <taxon>Viridiplantae</taxon>
        <taxon>Streptophyta</taxon>
        <taxon>Embryophyta</taxon>
        <taxon>Tracheophyta</taxon>
        <taxon>Spermatophyta</taxon>
        <taxon>Magnoliopsida</taxon>
        <taxon>Liliopsida</taxon>
        <taxon>Poales</taxon>
        <taxon>Poaceae</taxon>
        <taxon>PACMAD clade</taxon>
        <taxon>Panicoideae</taxon>
        <taxon>Andropogonodae</taxon>
        <taxon>Andropogoneae</taxon>
        <taxon>Sorghinae</taxon>
        <taxon>Sorghum</taxon>
    </lineage>
</organism>
<accession>A0A194YSY3</accession>
<evidence type="ECO:0000313" key="3">
    <source>
        <dbReference type="Proteomes" id="UP000000768"/>
    </source>
</evidence>
<dbReference type="OMA" id="HQVVRKP"/>
<dbReference type="PANTHER" id="PTHR33132">
    <property type="entry name" value="OSJNBB0118P14.9 PROTEIN"/>
    <property type="match status" value="1"/>
</dbReference>
<dbReference type="PANTHER" id="PTHR33132:SF135">
    <property type="entry name" value="OS02G0799700 PROTEIN"/>
    <property type="match status" value="1"/>
</dbReference>
<sequence length="185" mass="18935">MATAATTRRPSGPVLSAAHYRSASSTRVSLPGAGARARPPPGQSVSVSSSSRSRRTCMCSPTNHPGSFRCSLHKERVKPASAGSHGVHGHGHGKPSSPPSPGGAGPAPTTSRLSAGRRMGSALVRIGAVEGGECARRALAATVRPSPAAQQSQHRRRVGGARPRPSRLSDVSFAGDRPGDNGHHQ</sequence>
<evidence type="ECO:0000256" key="1">
    <source>
        <dbReference type="SAM" id="MobiDB-lite"/>
    </source>
</evidence>
<name>A0A194YSY3_SORBI</name>
<dbReference type="AlphaFoldDB" id="A0A194YSY3"/>
<proteinExistence type="predicted"/>
<feature type="region of interest" description="Disordered" evidence="1">
    <location>
        <begin position="140"/>
        <end position="185"/>
    </location>
</feature>
<dbReference type="Proteomes" id="UP000000768">
    <property type="component" value="Chromosome 4"/>
</dbReference>
<evidence type="ECO:0008006" key="4">
    <source>
        <dbReference type="Google" id="ProtNLM"/>
    </source>
</evidence>
<evidence type="ECO:0000313" key="2">
    <source>
        <dbReference type="EMBL" id="KXG31286.1"/>
    </source>
</evidence>
<dbReference type="Gramene" id="KXG31286">
    <property type="protein sequence ID" value="KXG31286"/>
    <property type="gene ID" value="SORBI_3004G333300"/>
</dbReference>
<dbReference type="OrthoDB" id="1725909at2759"/>
<dbReference type="InParanoid" id="A0A194YSY3"/>
<reference evidence="2 3" key="1">
    <citation type="journal article" date="2009" name="Nature">
        <title>The Sorghum bicolor genome and the diversification of grasses.</title>
        <authorList>
            <person name="Paterson A.H."/>
            <person name="Bowers J.E."/>
            <person name="Bruggmann R."/>
            <person name="Dubchak I."/>
            <person name="Grimwood J."/>
            <person name="Gundlach H."/>
            <person name="Haberer G."/>
            <person name="Hellsten U."/>
            <person name="Mitros T."/>
            <person name="Poliakov A."/>
            <person name="Schmutz J."/>
            <person name="Spannagl M."/>
            <person name="Tang H."/>
            <person name="Wang X."/>
            <person name="Wicker T."/>
            <person name="Bharti A.K."/>
            <person name="Chapman J."/>
            <person name="Feltus F.A."/>
            <person name="Gowik U."/>
            <person name="Grigoriev I.V."/>
            <person name="Lyons E."/>
            <person name="Maher C.A."/>
            <person name="Martis M."/>
            <person name="Narechania A."/>
            <person name="Otillar R.P."/>
            <person name="Penning B.W."/>
            <person name="Salamov A.A."/>
            <person name="Wang Y."/>
            <person name="Zhang L."/>
            <person name="Carpita N.C."/>
            <person name="Freeling M."/>
            <person name="Gingle A.R."/>
            <person name="Hash C.T."/>
            <person name="Keller B."/>
            <person name="Klein P."/>
            <person name="Kresovich S."/>
            <person name="McCann M.C."/>
            <person name="Ming R."/>
            <person name="Peterson D.G."/>
            <person name="Mehboob-ur-Rahman"/>
            <person name="Ware D."/>
            <person name="Westhoff P."/>
            <person name="Mayer K.F."/>
            <person name="Messing J."/>
            <person name="Rokhsar D.S."/>
        </authorList>
    </citation>
    <scope>NUCLEOTIDE SEQUENCE [LARGE SCALE GENOMIC DNA]</scope>
    <source>
        <strain evidence="3">cv. BTx623</strain>
    </source>
</reference>
<protein>
    <recommendedName>
        <fullName evidence="4">Serine-rich protein</fullName>
    </recommendedName>
</protein>
<gene>
    <name evidence="2" type="ORF">SORBI_3004G333300</name>
</gene>
<dbReference type="FunCoup" id="A0A194YSY3">
    <property type="interactions" value="272"/>
</dbReference>
<dbReference type="EMBL" id="CM000763">
    <property type="protein sequence ID" value="KXG31286.1"/>
    <property type="molecule type" value="Genomic_DNA"/>
</dbReference>
<reference evidence="3" key="2">
    <citation type="journal article" date="2018" name="Plant J.">
        <title>The Sorghum bicolor reference genome: improved assembly, gene annotations, a transcriptome atlas, and signatures of genome organization.</title>
        <authorList>
            <person name="McCormick R.F."/>
            <person name="Truong S.K."/>
            <person name="Sreedasyam A."/>
            <person name="Jenkins J."/>
            <person name="Shu S."/>
            <person name="Sims D."/>
            <person name="Kennedy M."/>
            <person name="Amirebrahimi M."/>
            <person name="Weers B.D."/>
            <person name="McKinley B."/>
            <person name="Mattison A."/>
            <person name="Morishige D.T."/>
            <person name="Grimwood J."/>
            <person name="Schmutz J."/>
            <person name="Mullet J.E."/>
        </authorList>
    </citation>
    <scope>NUCLEOTIDE SEQUENCE [LARGE SCALE GENOMIC DNA]</scope>
    <source>
        <strain evidence="3">cv. BTx623</strain>
    </source>
</reference>
<keyword evidence="3" id="KW-1185">Reference proteome</keyword>
<feature type="region of interest" description="Disordered" evidence="1">
    <location>
        <begin position="1"/>
        <end position="119"/>
    </location>
</feature>